<dbReference type="EMBL" id="CP062310">
    <property type="protein sequence ID" value="QOJ79453.1"/>
    <property type="molecule type" value="Genomic_DNA"/>
</dbReference>
<dbReference type="InParanoid" id="A0A7L9FKB8"/>
<proteinExistence type="predicted"/>
<keyword evidence="2" id="KW-1185">Reference proteome</keyword>
<organism evidence="1 2">
    <name type="scientific">Infirmifilum lucidum</name>
    <dbReference type="NCBI Taxonomy" id="2776706"/>
    <lineage>
        <taxon>Archaea</taxon>
        <taxon>Thermoproteota</taxon>
        <taxon>Thermoprotei</taxon>
        <taxon>Thermofilales</taxon>
        <taxon>Thermofilaceae</taxon>
        <taxon>Infirmifilum</taxon>
    </lineage>
</organism>
<dbReference type="RefSeq" id="WP_192819425.1">
    <property type="nucleotide sequence ID" value="NZ_CP062310.1"/>
</dbReference>
<dbReference type="GeneID" id="59148840"/>
<evidence type="ECO:0000313" key="2">
    <source>
        <dbReference type="Proteomes" id="UP000594121"/>
    </source>
</evidence>
<accession>A0A7L9FKB8</accession>
<sequence length="108" mass="12134">MDREPVIEFVVEDKDILEALKRFGVTRLAILNSDAVIYRYPEHADVTDLKALVSSALAIIGGTEPWLALKRDSRSIVIFKTSDRVFVIEGEINLADYDAVVMLSRLLL</sequence>
<protein>
    <recommendedName>
        <fullName evidence="3">Roadblock/LAMTOR2 domain-containing protein</fullName>
    </recommendedName>
</protein>
<reference evidence="1 2" key="1">
    <citation type="submission" date="2020-10" db="EMBL/GenBank/DDBJ databases">
        <title>Thermofilum lucidum 3507LT sp. nov. a novel member of Thermofilaceae family isolated from Chile hot spring, and proposal of description order Thermofilales.</title>
        <authorList>
            <person name="Zayulina K.S."/>
            <person name="Elcheninov A.G."/>
            <person name="Toshchakov S.V."/>
            <person name="Kublanov I.V."/>
        </authorList>
    </citation>
    <scope>NUCLEOTIDE SEQUENCE [LARGE SCALE GENOMIC DNA]</scope>
    <source>
        <strain evidence="1 2">3507LT</strain>
    </source>
</reference>
<dbReference type="KEGG" id="thel:IG193_03050"/>
<dbReference type="AlphaFoldDB" id="A0A7L9FKB8"/>
<evidence type="ECO:0000313" key="1">
    <source>
        <dbReference type="EMBL" id="QOJ79453.1"/>
    </source>
</evidence>
<evidence type="ECO:0008006" key="3">
    <source>
        <dbReference type="Google" id="ProtNLM"/>
    </source>
</evidence>
<gene>
    <name evidence="1" type="ORF">IG193_03050</name>
</gene>
<dbReference type="Proteomes" id="UP000594121">
    <property type="component" value="Chromosome"/>
</dbReference>
<name>A0A7L9FKB8_9CREN</name>